<dbReference type="AlphaFoldDB" id="A0A506Y9T4"/>
<dbReference type="InterPro" id="IPR043777">
    <property type="entry name" value="DUF5719"/>
</dbReference>
<keyword evidence="2" id="KW-1133">Transmembrane helix</keyword>
<organism evidence="3 4">
    <name type="scientific">Schumannella soli</name>
    <dbReference type="NCBI Taxonomy" id="2590779"/>
    <lineage>
        <taxon>Bacteria</taxon>
        <taxon>Bacillati</taxon>
        <taxon>Actinomycetota</taxon>
        <taxon>Actinomycetes</taxon>
        <taxon>Micrococcales</taxon>
        <taxon>Microbacteriaceae</taxon>
        <taxon>Schumannella</taxon>
    </lineage>
</organism>
<keyword evidence="2" id="KW-0472">Membrane</keyword>
<dbReference type="OrthoDB" id="3264966at2"/>
<dbReference type="EMBL" id="VHQG01000001">
    <property type="protein sequence ID" value="TPW77219.1"/>
    <property type="molecule type" value="Genomic_DNA"/>
</dbReference>
<evidence type="ECO:0000256" key="2">
    <source>
        <dbReference type="SAM" id="Phobius"/>
    </source>
</evidence>
<keyword evidence="2" id="KW-0812">Transmembrane</keyword>
<evidence type="ECO:0000313" key="3">
    <source>
        <dbReference type="EMBL" id="TPW77219.1"/>
    </source>
</evidence>
<accession>A0A506Y9T4</accession>
<keyword evidence="4" id="KW-1185">Reference proteome</keyword>
<feature type="transmembrane region" description="Helical" evidence="2">
    <location>
        <begin position="60"/>
        <end position="82"/>
    </location>
</feature>
<feature type="compositionally biased region" description="Polar residues" evidence="1">
    <location>
        <begin position="1"/>
        <end position="11"/>
    </location>
</feature>
<evidence type="ECO:0000313" key="4">
    <source>
        <dbReference type="Proteomes" id="UP000316252"/>
    </source>
</evidence>
<proteinExistence type="predicted"/>
<evidence type="ECO:0008006" key="5">
    <source>
        <dbReference type="Google" id="ProtNLM"/>
    </source>
</evidence>
<name>A0A506Y9T4_9MICO</name>
<reference evidence="3 4" key="1">
    <citation type="submission" date="2019-06" db="EMBL/GenBank/DDBJ databases">
        <authorList>
            <person name="Li F."/>
        </authorList>
    </citation>
    <scope>NUCLEOTIDE SEQUENCE [LARGE SCALE GENOMIC DNA]</scope>
    <source>
        <strain evidence="3 4">10F1D-1</strain>
    </source>
</reference>
<comment type="caution">
    <text evidence="3">The sequence shown here is derived from an EMBL/GenBank/DDBJ whole genome shotgun (WGS) entry which is preliminary data.</text>
</comment>
<gene>
    <name evidence="3" type="ORF">FJ657_00465</name>
</gene>
<feature type="region of interest" description="Disordered" evidence="1">
    <location>
        <begin position="1"/>
        <end position="50"/>
    </location>
</feature>
<dbReference type="Proteomes" id="UP000316252">
    <property type="component" value="Unassembled WGS sequence"/>
</dbReference>
<dbReference type="Pfam" id="PF18986">
    <property type="entry name" value="DUF5719"/>
    <property type="match status" value="1"/>
</dbReference>
<sequence>MPEPTNEQPTGEQPAVEQPTVEQSADPKSPAAKPPAAKPRRDRSAADSAARRRALAGLRATTGGVGVLVAAAAIAAVGLLPLPSFGEPSPGLSVTPQRTALQQVCPGAILRLGDDTGQDAGTATAVDGAVVRENATVGSVDSTGLPGAASAARVITSAPAEDALLSGAQSQRLSGSDLTGFAAAGCREASSTAWLVGGSTTVGRTTLLTLSNPTGVEATVALRIWGENGAVSAPGMSGIIVPARSQRVLSLAGFAQNLASPMVEVVSRGGQIVAALQQSITRGVDPGGVDLIGDTAAPSTTQTIPGVQMPGPDTVGAQLGEDGYADLASALRLGNPGTEDATVDVAIVPEKKGAEATTQRIPVPAGTTVDVPIEEQPVGAYTVSLESDVPVVGAMRTSVFSPAANAQAAPKTDFEWSVAAPALAERSAFTAAVGDAPQLHLVNPGRTAVSATLQSAQAAKASVLEVPARGTLTVPLTSGSSYTLGDAAGLIGSVSYRGSGAVAGYVIASPGPTSSPITIRR</sequence>
<dbReference type="RefSeq" id="WP_141161747.1">
    <property type="nucleotide sequence ID" value="NZ_VHQG01000001.1"/>
</dbReference>
<evidence type="ECO:0000256" key="1">
    <source>
        <dbReference type="SAM" id="MobiDB-lite"/>
    </source>
</evidence>
<protein>
    <recommendedName>
        <fullName evidence="5">Large extracellular alpha-helical protein</fullName>
    </recommendedName>
</protein>